<protein>
    <submittedName>
        <fullName evidence="2">Uncharacterized protein</fullName>
    </submittedName>
</protein>
<feature type="compositionally biased region" description="Basic and acidic residues" evidence="1">
    <location>
        <begin position="68"/>
        <end position="84"/>
    </location>
</feature>
<dbReference type="PANTHER" id="PTHR12239">
    <property type="entry name" value="PROTEIN CBG20215-RELATED"/>
    <property type="match status" value="1"/>
</dbReference>
<feature type="region of interest" description="Disordered" evidence="1">
    <location>
        <begin position="65"/>
        <end position="84"/>
    </location>
</feature>
<evidence type="ECO:0000313" key="2">
    <source>
        <dbReference type="EMBL" id="KAL3787846.1"/>
    </source>
</evidence>
<name>A0ABD3PKE7_9STRA</name>
<accession>A0ABD3PKE7</accession>
<reference evidence="2 3" key="1">
    <citation type="journal article" date="2020" name="G3 (Bethesda)">
        <title>Improved Reference Genome for Cyclotella cryptica CCMP332, a Model for Cell Wall Morphogenesis, Salinity Adaptation, and Lipid Production in Diatoms (Bacillariophyta).</title>
        <authorList>
            <person name="Roberts W.R."/>
            <person name="Downey K.M."/>
            <person name="Ruck E.C."/>
            <person name="Traller J.C."/>
            <person name="Alverson A.J."/>
        </authorList>
    </citation>
    <scope>NUCLEOTIDE SEQUENCE [LARGE SCALE GENOMIC DNA]</scope>
    <source>
        <strain evidence="2 3">CCMP332</strain>
    </source>
</reference>
<gene>
    <name evidence="2" type="ORF">HJC23_000388</name>
</gene>
<proteinExistence type="predicted"/>
<dbReference type="InterPro" id="IPR052293">
    <property type="entry name" value="SRRP"/>
</dbReference>
<dbReference type="PANTHER" id="PTHR12239:SF41">
    <property type="entry name" value="MEMBRANE ASSOCIATED PROTEIN, PUTATIVE-RELATED"/>
    <property type="match status" value="1"/>
</dbReference>
<sequence length="389" mass="43167">MRFIGFAIGALLHSQPNHKSYVDAFSIPKVRPYTSVAKNAPNGNDVSVRSLAKLRANTPIVSKSSGRFPEDFDSHDEVHQHHPEDVKFKDRTHREIFQDDSINLDSDLPLKEEQRTQNGFLAGLLGVTPALYASKTWAYVGSAMGFAGAVLANVVTPDVPIGEGNRDYAPDNIIISKLAVHDSSEFSSGATRPSAISSSLNIMADGSALEETESIVGNLLEKAIDDIDKQMAAEDKLKAQKQKAMEEEERVRETQARAELEAKAQQEKIQTEARKAEEKAIKEEAEAKAAAEAKAKKEAEARLLKQEQETQAAEEAKLKAQQEKLKEEQEKKAAEEARVKAEQEKKLKEEQEKKAAEEARIKAEQDKKLKEDQEKKAAEEARLKAEQEK</sequence>
<dbReference type="AlphaFoldDB" id="A0ABD3PKE7"/>
<keyword evidence="3" id="KW-1185">Reference proteome</keyword>
<dbReference type="Proteomes" id="UP001516023">
    <property type="component" value="Unassembled WGS sequence"/>
</dbReference>
<comment type="caution">
    <text evidence="2">The sequence shown here is derived from an EMBL/GenBank/DDBJ whole genome shotgun (WGS) entry which is preliminary data.</text>
</comment>
<dbReference type="EMBL" id="JABMIG020000167">
    <property type="protein sequence ID" value="KAL3787846.1"/>
    <property type="molecule type" value="Genomic_DNA"/>
</dbReference>
<feature type="non-terminal residue" evidence="2">
    <location>
        <position position="389"/>
    </location>
</feature>
<evidence type="ECO:0000313" key="3">
    <source>
        <dbReference type="Proteomes" id="UP001516023"/>
    </source>
</evidence>
<evidence type="ECO:0000256" key="1">
    <source>
        <dbReference type="SAM" id="MobiDB-lite"/>
    </source>
</evidence>
<feature type="region of interest" description="Disordered" evidence="1">
    <location>
        <begin position="238"/>
        <end position="389"/>
    </location>
</feature>
<organism evidence="2 3">
    <name type="scientific">Cyclotella cryptica</name>
    <dbReference type="NCBI Taxonomy" id="29204"/>
    <lineage>
        <taxon>Eukaryota</taxon>
        <taxon>Sar</taxon>
        <taxon>Stramenopiles</taxon>
        <taxon>Ochrophyta</taxon>
        <taxon>Bacillariophyta</taxon>
        <taxon>Coscinodiscophyceae</taxon>
        <taxon>Thalassiosirophycidae</taxon>
        <taxon>Stephanodiscales</taxon>
        <taxon>Stephanodiscaceae</taxon>
        <taxon>Cyclotella</taxon>
    </lineage>
</organism>